<evidence type="ECO:0000313" key="3">
    <source>
        <dbReference type="Proteomes" id="UP000693970"/>
    </source>
</evidence>
<reference evidence="2" key="2">
    <citation type="submission" date="2021-04" db="EMBL/GenBank/DDBJ databases">
        <authorList>
            <person name="Podell S."/>
        </authorList>
    </citation>
    <scope>NUCLEOTIDE SEQUENCE</scope>
    <source>
        <strain evidence="2">Hildebrandi</strain>
    </source>
</reference>
<organism evidence="2 3">
    <name type="scientific">Nitzschia inconspicua</name>
    <dbReference type="NCBI Taxonomy" id="303405"/>
    <lineage>
        <taxon>Eukaryota</taxon>
        <taxon>Sar</taxon>
        <taxon>Stramenopiles</taxon>
        <taxon>Ochrophyta</taxon>
        <taxon>Bacillariophyta</taxon>
        <taxon>Bacillariophyceae</taxon>
        <taxon>Bacillariophycidae</taxon>
        <taxon>Bacillariales</taxon>
        <taxon>Bacillariaceae</taxon>
        <taxon>Nitzschia</taxon>
    </lineage>
</organism>
<name>A0A9K3PM00_9STRA</name>
<dbReference type="Proteomes" id="UP000693970">
    <property type="component" value="Unassembled WGS sequence"/>
</dbReference>
<evidence type="ECO:0000256" key="1">
    <source>
        <dbReference type="SAM" id="MobiDB-lite"/>
    </source>
</evidence>
<keyword evidence="3" id="KW-1185">Reference proteome</keyword>
<accession>A0A9K3PM00</accession>
<gene>
    <name evidence="2" type="ORF">IV203_007704</name>
</gene>
<dbReference type="AlphaFoldDB" id="A0A9K3PM00"/>
<feature type="compositionally biased region" description="Polar residues" evidence="1">
    <location>
        <begin position="1"/>
        <end position="27"/>
    </location>
</feature>
<feature type="region of interest" description="Disordered" evidence="1">
    <location>
        <begin position="167"/>
        <end position="227"/>
    </location>
</feature>
<proteinExistence type="predicted"/>
<sequence length="227" mass="25005">MATPTPTAVDNVPPSSESTDTFQSAEQQELEPTVADEATPIQLRRRRNAGGRKRRATTESMPTATTGMLNDEQFAAMKKKRKVVTSRFCGDLTKYRQHLASKETTKTRNNCFVCGEKTRTRCGLCSVPLHGHVDQGSVKGRSCYVDYHDECMFGLCRSDAPYFGRKKNQWSMPTDRERKSSTDHYRRMVSGAPPTRSRTLPPPSAGSLSSLTGGSSTATTSTRRSGG</sequence>
<dbReference type="EMBL" id="JAGRRH010000017">
    <property type="protein sequence ID" value="KAG7351656.1"/>
    <property type="molecule type" value="Genomic_DNA"/>
</dbReference>
<comment type="caution">
    <text evidence="2">The sequence shown here is derived from an EMBL/GenBank/DDBJ whole genome shotgun (WGS) entry which is preliminary data.</text>
</comment>
<evidence type="ECO:0000313" key="2">
    <source>
        <dbReference type="EMBL" id="KAG7351656.1"/>
    </source>
</evidence>
<feature type="compositionally biased region" description="Low complexity" evidence="1">
    <location>
        <begin position="192"/>
        <end position="227"/>
    </location>
</feature>
<dbReference type="OrthoDB" id="6378515at2759"/>
<feature type="compositionally biased region" description="Basic and acidic residues" evidence="1">
    <location>
        <begin position="174"/>
        <end position="186"/>
    </location>
</feature>
<feature type="region of interest" description="Disordered" evidence="1">
    <location>
        <begin position="1"/>
        <end position="39"/>
    </location>
</feature>
<protein>
    <submittedName>
        <fullName evidence="2">Uncharacterized protein</fullName>
    </submittedName>
</protein>
<reference evidence="2" key="1">
    <citation type="journal article" date="2021" name="Sci. Rep.">
        <title>Diploid genomic architecture of Nitzschia inconspicua, an elite biomass production diatom.</title>
        <authorList>
            <person name="Oliver A."/>
            <person name="Podell S."/>
            <person name="Pinowska A."/>
            <person name="Traller J.C."/>
            <person name="Smith S.R."/>
            <person name="McClure R."/>
            <person name="Beliaev A."/>
            <person name="Bohutskyi P."/>
            <person name="Hill E.A."/>
            <person name="Rabines A."/>
            <person name="Zheng H."/>
            <person name="Allen L.Z."/>
            <person name="Kuo A."/>
            <person name="Grigoriev I.V."/>
            <person name="Allen A.E."/>
            <person name="Hazlebeck D."/>
            <person name="Allen E.E."/>
        </authorList>
    </citation>
    <scope>NUCLEOTIDE SEQUENCE</scope>
    <source>
        <strain evidence="2">Hildebrandi</strain>
    </source>
</reference>